<accession>A0ABD1FLC1</accession>
<evidence type="ECO:0000313" key="1">
    <source>
        <dbReference type="EMBL" id="KAL1532624.1"/>
    </source>
</evidence>
<name>A0ABD1FLC1_SALDI</name>
<dbReference type="AlphaFoldDB" id="A0ABD1FLC1"/>
<dbReference type="EMBL" id="JBEAFC010000014">
    <property type="protein sequence ID" value="KAL1532624.1"/>
    <property type="molecule type" value="Genomic_DNA"/>
</dbReference>
<keyword evidence="2" id="KW-1185">Reference proteome</keyword>
<organism evidence="1 2">
    <name type="scientific">Salvia divinorum</name>
    <name type="common">Maria pastora</name>
    <name type="synonym">Diviner's sage</name>
    <dbReference type="NCBI Taxonomy" id="28513"/>
    <lineage>
        <taxon>Eukaryota</taxon>
        <taxon>Viridiplantae</taxon>
        <taxon>Streptophyta</taxon>
        <taxon>Embryophyta</taxon>
        <taxon>Tracheophyta</taxon>
        <taxon>Spermatophyta</taxon>
        <taxon>Magnoliopsida</taxon>
        <taxon>eudicotyledons</taxon>
        <taxon>Gunneridae</taxon>
        <taxon>Pentapetalae</taxon>
        <taxon>asterids</taxon>
        <taxon>lamiids</taxon>
        <taxon>Lamiales</taxon>
        <taxon>Lamiaceae</taxon>
        <taxon>Nepetoideae</taxon>
        <taxon>Mentheae</taxon>
        <taxon>Salviinae</taxon>
        <taxon>Salvia</taxon>
        <taxon>Salvia subgen. Calosphace</taxon>
    </lineage>
</organism>
<protein>
    <submittedName>
        <fullName evidence="1">Uncharacterized protein</fullName>
    </submittedName>
</protein>
<evidence type="ECO:0000313" key="2">
    <source>
        <dbReference type="Proteomes" id="UP001567538"/>
    </source>
</evidence>
<dbReference type="Proteomes" id="UP001567538">
    <property type="component" value="Unassembled WGS sequence"/>
</dbReference>
<comment type="caution">
    <text evidence="1">The sequence shown here is derived from an EMBL/GenBank/DDBJ whole genome shotgun (WGS) entry which is preliminary data.</text>
</comment>
<proteinExistence type="predicted"/>
<gene>
    <name evidence="1" type="ORF">AAHA92_32609</name>
</gene>
<reference evidence="1 2" key="1">
    <citation type="submission" date="2024-06" db="EMBL/GenBank/DDBJ databases">
        <title>A chromosome level genome sequence of Diviner's sage (Salvia divinorum).</title>
        <authorList>
            <person name="Ford S.A."/>
            <person name="Ro D.-K."/>
            <person name="Ness R.W."/>
            <person name="Phillips M.A."/>
        </authorList>
    </citation>
    <scope>NUCLEOTIDE SEQUENCE [LARGE SCALE GENOMIC DNA]</scope>
    <source>
        <strain evidence="1">SAF-2024a</strain>
        <tissue evidence="1">Leaf</tissue>
    </source>
</reference>
<sequence>MIVPIVLVRFCRASKFNGQIRCGTVYNASKVSLNKDISVINQFRQRTTSDDSFSLGLLTSLKYDKPMIMDESFSFESIKCIDSLFCLEFCGTKNVCKFYKKKASELDCAQVVSPNNVPKEIEDCVVGKIFLFKVALRNEDEFLHLKPYNVKKVVTDVALIEKYSVNLVANLEASKTATSYEDMYLNECNSLSQIVDLGSDVDSLKFLSPSSSGVKNCLVVNLDDVSMNGGMKKNVVIDLDVPSTNCVMKDDLVINLDVFPDVCPSVERKKSGMLKKEENETTPGIKRKLVGDFEGCVKNSKNKKLVAVKLEPTD</sequence>